<dbReference type="Pfam" id="PF01551">
    <property type="entry name" value="Peptidase_M23"/>
    <property type="match status" value="1"/>
</dbReference>
<evidence type="ECO:0000259" key="2">
    <source>
        <dbReference type="Pfam" id="PF01551"/>
    </source>
</evidence>
<accession>A0A3N0EAB7</accession>
<evidence type="ECO:0000256" key="1">
    <source>
        <dbReference type="SAM" id="MobiDB-lite"/>
    </source>
</evidence>
<name>A0A3N0EAB7_SINP1</name>
<dbReference type="EMBL" id="RJTM01000094">
    <property type="protein sequence ID" value="RNL84679.1"/>
    <property type="molecule type" value="Genomic_DNA"/>
</dbReference>
<dbReference type="InterPro" id="IPR050570">
    <property type="entry name" value="Cell_wall_metabolism_enzyme"/>
</dbReference>
<feature type="domain" description="M23ase beta-sheet core" evidence="2">
    <location>
        <begin position="262"/>
        <end position="360"/>
    </location>
</feature>
<dbReference type="CDD" id="cd12797">
    <property type="entry name" value="M23_peptidase"/>
    <property type="match status" value="1"/>
</dbReference>
<dbReference type="InterPro" id="IPR011055">
    <property type="entry name" value="Dup_hybrid_motif"/>
</dbReference>
<dbReference type="PANTHER" id="PTHR21666:SF270">
    <property type="entry name" value="MUREIN HYDROLASE ACTIVATOR ENVC"/>
    <property type="match status" value="1"/>
</dbReference>
<dbReference type="AlphaFoldDB" id="A0A3N0EAB7"/>
<dbReference type="SUPFAM" id="SSF51261">
    <property type="entry name" value="Duplicated hybrid motif"/>
    <property type="match status" value="1"/>
</dbReference>
<feature type="compositionally biased region" description="Basic and acidic residues" evidence="1">
    <location>
        <begin position="399"/>
        <end position="408"/>
    </location>
</feature>
<comment type="caution">
    <text evidence="3">The sequence shown here is derived from an EMBL/GenBank/DDBJ whole genome shotgun (WGS) entry which is preliminary data.</text>
</comment>
<organism evidence="3 4">
    <name type="scientific">Sinomicrobium pectinilyticum</name>
    <dbReference type="NCBI Taxonomy" id="1084421"/>
    <lineage>
        <taxon>Bacteria</taxon>
        <taxon>Pseudomonadati</taxon>
        <taxon>Bacteroidota</taxon>
        <taxon>Flavobacteriia</taxon>
        <taxon>Flavobacteriales</taxon>
        <taxon>Flavobacteriaceae</taxon>
        <taxon>Sinomicrobium</taxon>
    </lineage>
</organism>
<dbReference type="InterPro" id="IPR016047">
    <property type="entry name" value="M23ase_b-sheet_dom"/>
</dbReference>
<gene>
    <name evidence="3" type="ORF">ED312_13400</name>
</gene>
<evidence type="ECO:0000313" key="3">
    <source>
        <dbReference type="EMBL" id="RNL84679.1"/>
    </source>
</evidence>
<dbReference type="PANTHER" id="PTHR21666">
    <property type="entry name" value="PEPTIDASE-RELATED"/>
    <property type="match status" value="1"/>
</dbReference>
<dbReference type="GO" id="GO:0004222">
    <property type="term" value="F:metalloendopeptidase activity"/>
    <property type="evidence" value="ECO:0007669"/>
    <property type="project" value="TreeGrafter"/>
</dbReference>
<dbReference type="Proteomes" id="UP000267469">
    <property type="component" value="Unassembled WGS sequence"/>
</dbReference>
<protein>
    <submittedName>
        <fullName evidence="3">M23 family metallopeptidase</fullName>
    </submittedName>
</protein>
<feature type="region of interest" description="Disordered" evidence="1">
    <location>
        <begin position="395"/>
        <end position="417"/>
    </location>
</feature>
<reference evidence="3 4" key="1">
    <citation type="submission" date="2018-10" db="EMBL/GenBank/DDBJ databases">
        <title>Sinomicrobium pectinilyticum sp. nov., a pectinase-producing bacterium isolated from alkaline and saline soil, and emended description of the genus Sinomicrobium.</title>
        <authorList>
            <person name="Cheng B."/>
            <person name="Li C."/>
            <person name="Lai Q."/>
            <person name="Du M."/>
            <person name="Shao Z."/>
            <person name="Xu P."/>
            <person name="Yang C."/>
        </authorList>
    </citation>
    <scope>NUCLEOTIDE SEQUENCE [LARGE SCALE GENOMIC DNA]</scope>
    <source>
        <strain evidence="3 4">5DNS001</strain>
    </source>
</reference>
<sequence length="417" mass="46564">MNSPKKDNLKTNFKVYSYRNLSILVIINSTKTGETINVMAPRIKRLCLELFILLPGIFFGQEYVQTPDVHIKHLPEIVTINGKPTVYYELHIANFSDTPVKFTRLDVQGLPDSIPVFSVTGDEWQFRHKAAGTEKPLPDNVLPPGGASVIFMEFTLPPATKDKTLVHHLQFIHPENAEIKTVSFAGPVLEPHKTTVVLGPPLRDGPWTAIYSPDWERGHRRVFYTEGGKVRIPGRFAIDFMQTDSKGKLAKGDEDLVKNRYGYGADILAVADGTVASARDDFMESATISGHPRYPSGKATGNYVSLKISGDRYVFYEHLKPGSIRVRPGQKVKKGEVIASLGFTGQSTDPHLHLHVADSDSPLGAEGLPFLFEQFTLLGSYKDFSRFGEMPWTPVNRDSGQEKHRERPAPNTVIRFH</sequence>
<keyword evidence="4" id="KW-1185">Reference proteome</keyword>
<evidence type="ECO:0000313" key="4">
    <source>
        <dbReference type="Proteomes" id="UP000267469"/>
    </source>
</evidence>
<dbReference type="Gene3D" id="2.70.70.10">
    <property type="entry name" value="Glucose Permease (Domain IIA)"/>
    <property type="match status" value="1"/>
</dbReference>
<proteinExistence type="predicted"/>